<protein>
    <submittedName>
        <fullName evidence="6">MurR/RpiR family transcriptional regulator</fullName>
    </submittedName>
</protein>
<reference evidence="6 7" key="1">
    <citation type="submission" date="2021-06" db="EMBL/GenBank/DDBJ databases">
        <authorList>
            <person name="Grouzdev D.S."/>
            <person name="Koziaeva V."/>
        </authorList>
    </citation>
    <scope>NUCLEOTIDE SEQUENCE [LARGE SCALE GENOMIC DNA]</scope>
    <source>
        <strain evidence="6 7">22</strain>
    </source>
</reference>
<dbReference type="Pfam" id="PF01418">
    <property type="entry name" value="HTH_6"/>
    <property type="match status" value="1"/>
</dbReference>
<dbReference type="InterPro" id="IPR046348">
    <property type="entry name" value="SIS_dom_sf"/>
</dbReference>
<gene>
    <name evidence="6" type="ORF">KL771_15870</name>
</gene>
<dbReference type="InterPro" id="IPR001347">
    <property type="entry name" value="SIS_dom"/>
</dbReference>
<dbReference type="PANTHER" id="PTHR30514:SF20">
    <property type="entry name" value="TRANSCRIPTIONAL REGULATOR"/>
    <property type="match status" value="1"/>
</dbReference>
<dbReference type="InterPro" id="IPR047640">
    <property type="entry name" value="RpiR-like"/>
</dbReference>
<keyword evidence="3" id="KW-0804">Transcription</keyword>
<dbReference type="Pfam" id="PF01380">
    <property type="entry name" value="SIS"/>
    <property type="match status" value="1"/>
</dbReference>
<dbReference type="CDD" id="cd05013">
    <property type="entry name" value="SIS_RpiR"/>
    <property type="match status" value="1"/>
</dbReference>
<dbReference type="GO" id="GO:1901135">
    <property type="term" value="P:carbohydrate derivative metabolic process"/>
    <property type="evidence" value="ECO:0007669"/>
    <property type="project" value="InterPro"/>
</dbReference>
<sequence>MSLEKIAAPRTYEDLTSQLAQRHGKLSDRLRQIAEFAVRHPNDMALGTVSSLAQAIGVQPSAMLRFANSLGYDGFSEMQQVFRARLVDAASPSYRDRIASMRRGQDGDRRVGDPADVLAEFVADDIASLESLYAAVPAGKLDQAVRLLAEADTVFLLAQGRSFPIAYYLDYGLCRLDLRSHLLDGVGGLVHQRARVMTTRDVLVVVSFKDYAPDTLRVATEVAARGVPVVVITDVPLSPYAALATLSLEVGEASNKPFRTLVAPICLAQTLVVAIGHHLAARNGAIS</sequence>
<dbReference type="Proteomes" id="UP000766595">
    <property type="component" value="Unassembled WGS sequence"/>
</dbReference>
<dbReference type="SUPFAM" id="SSF46689">
    <property type="entry name" value="Homeodomain-like"/>
    <property type="match status" value="1"/>
</dbReference>
<dbReference type="Gene3D" id="3.40.50.10490">
    <property type="entry name" value="Glucose-6-phosphate isomerase like protein, domain 1"/>
    <property type="match status" value="1"/>
</dbReference>
<feature type="domain" description="HTH rpiR-type" evidence="4">
    <location>
        <begin position="13"/>
        <end position="89"/>
    </location>
</feature>
<keyword evidence="7" id="KW-1185">Reference proteome</keyword>
<comment type="caution">
    <text evidence="6">The sequence shown here is derived from an EMBL/GenBank/DDBJ whole genome shotgun (WGS) entry which is preliminary data.</text>
</comment>
<evidence type="ECO:0000259" key="4">
    <source>
        <dbReference type="PROSITE" id="PS51071"/>
    </source>
</evidence>
<dbReference type="PANTHER" id="PTHR30514">
    <property type="entry name" value="GLUCOKINASE"/>
    <property type="match status" value="1"/>
</dbReference>
<dbReference type="GO" id="GO:0097367">
    <property type="term" value="F:carbohydrate derivative binding"/>
    <property type="evidence" value="ECO:0007669"/>
    <property type="project" value="InterPro"/>
</dbReference>
<evidence type="ECO:0000313" key="6">
    <source>
        <dbReference type="EMBL" id="MBT9290944.1"/>
    </source>
</evidence>
<name>A0A947GJ56_9HYPH</name>
<feature type="domain" description="SIS" evidence="5">
    <location>
        <begin position="144"/>
        <end position="287"/>
    </location>
</feature>
<dbReference type="RefSeq" id="WP_261969519.1">
    <property type="nucleotide sequence ID" value="NZ_JAHHZF010000007.1"/>
</dbReference>
<dbReference type="InterPro" id="IPR009057">
    <property type="entry name" value="Homeodomain-like_sf"/>
</dbReference>
<dbReference type="PROSITE" id="PS51071">
    <property type="entry name" value="HTH_RPIR"/>
    <property type="match status" value="1"/>
</dbReference>
<keyword evidence="2" id="KW-0238">DNA-binding</keyword>
<keyword evidence="1" id="KW-0805">Transcription regulation</keyword>
<proteinExistence type="predicted"/>
<evidence type="ECO:0000256" key="3">
    <source>
        <dbReference type="ARBA" id="ARBA00023163"/>
    </source>
</evidence>
<dbReference type="AlphaFoldDB" id="A0A947GJ56"/>
<evidence type="ECO:0000259" key="5">
    <source>
        <dbReference type="PROSITE" id="PS51464"/>
    </source>
</evidence>
<evidence type="ECO:0000256" key="1">
    <source>
        <dbReference type="ARBA" id="ARBA00023015"/>
    </source>
</evidence>
<evidence type="ECO:0000256" key="2">
    <source>
        <dbReference type="ARBA" id="ARBA00023125"/>
    </source>
</evidence>
<dbReference type="InterPro" id="IPR035472">
    <property type="entry name" value="RpiR-like_SIS"/>
</dbReference>
<dbReference type="SUPFAM" id="SSF53697">
    <property type="entry name" value="SIS domain"/>
    <property type="match status" value="1"/>
</dbReference>
<dbReference type="GO" id="GO:0003700">
    <property type="term" value="F:DNA-binding transcription factor activity"/>
    <property type="evidence" value="ECO:0007669"/>
    <property type="project" value="InterPro"/>
</dbReference>
<accession>A0A947GJ56</accession>
<dbReference type="EMBL" id="JAHHZF010000007">
    <property type="protein sequence ID" value="MBT9290944.1"/>
    <property type="molecule type" value="Genomic_DNA"/>
</dbReference>
<dbReference type="GO" id="GO:0003677">
    <property type="term" value="F:DNA binding"/>
    <property type="evidence" value="ECO:0007669"/>
    <property type="project" value="UniProtKB-KW"/>
</dbReference>
<dbReference type="InterPro" id="IPR000281">
    <property type="entry name" value="HTH_RpiR"/>
</dbReference>
<organism evidence="6 7">
    <name type="scientific">Prosthecodimorpha staleyi</name>
    <dbReference type="NCBI Taxonomy" id="2840188"/>
    <lineage>
        <taxon>Bacteria</taxon>
        <taxon>Pseudomonadati</taxon>
        <taxon>Pseudomonadota</taxon>
        <taxon>Alphaproteobacteria</taxon>
        <taxon>Hyphomicrobiales</taxon>
        <taxon>Ancalomicrobiaceae</taxon>
        <taxon>Prosthecodimorpha</taxon>
    </lineage>
</organism>
<evidence type="ECO:0000313" key="7">
    <source>
        <dbReference type="Proteomes" id="UP000766595"/>
    </source>
</evidence>
<dbReference type="PROSITE" id="PS51464">
    <property type="entry name" value="SIS"/>
    <property type="match status" value="1"/>
</dbReference>
<dbReference type="Gene3D" id="1.10.10.10">
    <property type="entry name" value="Winged helix-like DNA-binding domain superfamily/Winged helix DNA-binding domain"/>
    <property type="match status" value="1"/>
</dbReference>
<dbReference type="InterPro" id="IPR036388">
    <property type="entry name" value="WH-like_DNA-bd_sf"/>
</dbReference>